<evidence type="ECO:0000256" key="13">
    <source>
        <dbReference type="ARBA" id="ARBA00023125"/>
    </source>
</evidence>
<evidence type="ECO:0000256" key="11">
    <source>
        <dbReference type="ARBA" id="ARBA00022842"/>
    </source>
</evidence>
<evidence type="ECO:0000256" key="14">
    <source>
        <dbReference type="ARBA" id="ARBA00023204"/>
    </source>
</evidence>
<keyword evidence="7 17" id="KW-0548">Nucleotidyltransferase</keyword>
<keyword evidence="6 17" id="KW-0808">Transferase</keyword>
<dbReference type="NCBIfam" id="NF002751">
    <property type="entry name" value="PRK02794.1"/>
    <property type="match status" value="1"/>
</dbReference>
<comment type="subunit">
    <text evidence="3 17">Monomer.</text>
</comment>
<keyword evidence="12 17" id="KW-0239">DNA-directed DNA polymerase</keyword>
<feature type="binding site" evidence="17">
    <location>
        <position position="140"/>
    </location>
    <ligand>
        <name>Mg(2+)</name>
        <dbReference type="ChEBI" id="CHEBI:18420"/>
    </ligand>
</feature>
<comment type="subcellular location">
    <subcellularLocation>
        <location evidence="1 17">Cytoplasm</location>
    </subcellularLocation>
</comment>
<feature type="region of interest" description="Disordered" evidence="18">
    <location>
        <begin position="418"/>
        <end position="458"/>
    </location>
</feature>
<evidence type="ECO:0000256" key="3">
    <source>
        <dbReference type="ARBA" id="ARBA00011245"/>
    </source>
</evidence>
<protein>
    <recommendedName>
        <fullName evidence="17">DNA polymerase IV</fullName>
        <shortName evidence="17">Pol IV</shortName>
        <ecNumber evidence="17">2.7.7.7</ecNumber>
    </recommendedName>
</protein>
<evidence type="ECO:0000256" key="15">
    <source>
        <dbReference type="ARBA" id="ARBA00025589"/>
    </source>
</evidence>
<dbReference type="GO" id="GO:0006261">
    <property type="term" value="P:DNA-templated DNA replication"/>
    <property type="evidence" value="ECO:0007669"/>
    <property type="project" value="UniProtKB-UniRule"/>
</dbReference>
<dbReference type="FunFam" id="3.40.1170.60:FF:000001">
    <property type="entry name" value="DNA polymerase IV"/>
    <property type="match status" value="1"/>
</dbReference>
<evidence type="ECO:0000256" key="7">
    <source>
        <dbReference type="ARBA" id="ARBA00022695"/>
    </source>
</evidence>
<dbReference type="OrthoDB" id="9808813at2"/>
<dbReference type="InterPro" id="IPR001126">
    <property type="entry name" value="UmuC"/>
</dbReference>
<evidence type="ECO:0000256" key="8">
    <source>
        <dbReference type="ARBA" id="ARBA00022705"/>
    </source>
</evidence>
<gene>
    <name evidence="17" type="primary">dinB</name>
    <name evidence="20" type="ORF">A5481_14470</name>
</gene>
<dbReference type="Gene3D" id="3.40.1170.60">
    <property type="match status" value="1"/>
</dbReference>
<keyword evidence="13 17" id="KW-0238">DNA-binding</keyword>
<evidence type="ECO:0000256" key="5">
    <source>
        <dbReference type="ARBA" id="ARBA00022490"/>
    </source>
</evidence>
<proteinExistence type="inferred from homology"/>
<dbReference type="InterPro" id="IPR043502">
    <property type="entry name" value="DNA/RNA_pol_sf"/>
</dbReference>
<evidence type="ECO:0000256" key="2">
    <source>
        <dbReference type="ARBA" id="ARBA00010945"/>
    </source>
</evidence>
<evidence type="ECO:0000256" key="4">
    <source>
        <dbReference type="ARBA" id="ARBA00022457"/>
    </source>
</evidence>
<reference evidence="20 21" key="1">
    <citation type="submission" date="2016-04" db="EMBL/GenBank/DDBJ databases">
        <authorList>
            <person name="Evans L.H."/>
            <person name="Alamgir A."/>
            <person name="Owens N."/>
            <person name="Weber N.D."/>
            <person name="Virtaneva K."/>
            <person name="Barbian K."/>
            <person name="Babar A."/>
            <person name="Rosenke K."/>
        </authorList>
    </citation>
    <scope>NUCLEOTIDE SEQUENCE [LARGE SCALE GENOMIC DNA]</scope>
    <source>
        <strain evidence="20 21">PMB02</strain>
    </source>
</reference>
<dbReference type="SUPFAM" id="SSF100879">
    <property type="entry name" value="Lesion bypass DNA polymerase (Y-family), little finger domain"/>
    <property type="match status" value="1"/>
</dbReference>
<keyword evidence="5 17" id="KW-0963">Cytoplasm</keyword>
<keyword evidence="11 17" id="KW-0460">Magnesium</keyword>
<feature type="active site" evidence="17">
    <location>
        <position position="141"/>
    </location>
</feature>
<dbReference type="GO" id="GO:0003887">
    <property type="term" value="F:DNA-directed DNA polymerase activity"/>
    <property type="evidence" value="ECO:0007669"/>
    <property type="project" value="UniProtKB-UniRule"/>
</dbReference>
<sequence>MRTGSAAFCRDCGATGPDAPGSRCRACGSPRLLAHPERDALAIAHVDCDAFYAAVEKRDDPSLRDRPLIIGGGRRGVVSTACYIARIRGVHSAMPMFRALEACPDAVVLRPDMEKYARVGREVRAMMQALTPLVEPVSIDEAFLDLSGTERLHGAAPAVTLARFARRVEAEIGITVSVGLAPNKFLAKIASDLEKPRGFSIIGRAEAEAFLAPRPVRILPGIGQATAERLAALGIRRIGEIGRVAPERLQAALGRDAARLRALARGEDPRRVQPVRETKSISGETTFAEDLRAFEDLRPVLWRLCETVARRLKRAELAAGSVTLKLKDRDFRLRTRTRSGLAPTQVAERLFRPAEALLREACDGTAFRLIGIGAGDLCGAAHADRGDLADVSAVREARRAAAIDALRDRFGAAAVQRGLGFAPQDGNPSGGGARKGPPGKRPPGEAPPGKGPPERGSR</sequence>
<dbReference type="AlphaFoldDB" id="A0A179SA22"/>
<dbReference type="Pfam" id="PF11799">
    <property type="entry name" value="IMS_C"/>
    <property type="match status" value="1"/>
</dbReference>
<feature type="domain" description="UmuC" evidence="19">
    <location>
        <begin position="43"/>
        <end position="223"/>
    </location>
</feature>
<organism evidence="20 21">
    <name type="scientific">Methylobacterium platani</name>
    <dbReference type="NCBI Taxonomy" id="427683"/>
    <lineage>
        <taxon>Bacteria</taxon>
        <taxon>Pseudomonadati</taxon>
        <taxon>Pseudomonadota</taxon>
        <taxon>Alphaproteobacteria</taxon>
        <taxon>Hyphomicrobiales</taxon>
        <taxon>Methylobacteriaceae</taxon>
        <taxon>Methylobacterium</taxon>
    </lineage>
</organism>
<dbReference type="GO" id="GO:0042276">
    <property type="term" value="P:error-prone translesion synthesis"/>
    <property type="evidence" value="ECO:0007669"/>
    <property type="project" value="TreeGrafter"/>
</dbReference>
<dbReference type="NCBIfam" id="NF002677">
    <property type="entry name" value="PRK02406.1"/>
    <property type="match status" value="1"/>
</dbReference>
<accession>A0A179SA22</accession>
<dbReference type="CDD" id="cd03586">
    <property type="entry name" value="PolY_Pol_IV_kappa"/>
    <property type="match status" value="1"/>
</dbReference>
<dbReference type="Gene3D" id="1.10.150.20">
    <property type="entry name" value="5' to 3' exonuclease, C-terminal subdomain"/>
    <property type="match status" value="1"/>
</dbReference>
<evidence type="ECO:0000256" key="16">
    <source>
        <dbReference type="ARBA" id="ARBA00049244"/>
    </source>
</evidence>
<dbReference type="Pfam" id="PF00817">
    <property type="entry name" value="IMS"/>
    <property type="match status" value="1"/>
</dbReference>
<dbReference type="InterPro" id="IPR017961">
    <property type="entry name" value="DNA_pol_Y-fam_little_finger"/>
</dbReference>
<dbReference type="PANTHER" id="PTHR11076">
    <property type="entry name" value="DNA REPAIR POLYMERASE UMUC / TRANSFERASE FAMILY MEMBER"/>
    <property type="match status" value="1"/>
</dbReference>
<dbReference type="Gene3D" id="3.30.70.270">
    <property type="match status" value="1"/>
</dbReference>
<dbReference type="Pfam" id="PF11798">
    <property type="entry name" value="IMS_HHH"/>
    <property type="match status" value="1"/>
</dbReference>
<dbReference type="EMBL" id="LWHQ01000026">
    <property type="protein sequence ID" value="OAS24263.1"/>
    <property type="molecule type" value="Genomic_DNA"/>
</dbReference>
<keyword evidence="14 17" id="KW-0234">DNA repair</keyword>
<comment type="similarity">
    <text evidence="2 17">Belongs to the DNA polymerase type-Y family.</text>
</comment>
<comment type="cofactor">
    <cofactor evidence="17">
        <name>Mg(2+)</name>
        <dbReference type="ChEBI" id="CHEBI:18420"/>
    </cofactor>
    <text evidence="17">Binds 2 magnesium ions per subunit.</text>
</comment>
<evidence type="ECO:0000256" key="12">
    <source>
        <dbReference type="ARBA" id="ARBA00022932"/>
    </source>
</evidence>
<evidence type="ECO:0000256" key="6">
    <source>
        <dbReference type="ARBA" id="ARBA00022679"/>
    </source>
</evidence>
<dbReference type="STRING" id="427683.A5481_14470"/>
<dbReference type="GO" id="GO:0005829">
    <property type="term" value="C:cytosol"/>
    <property type="evidence" value="ECO:0007669"/>
    <property type="project" value="TreeGrafter"/>
</dbReference>
<dbReference type="Gene3D" id="3.30.1490.100">
    <property type="entry name" value="DNA polymerase, Y-family, little finger domain"/>
    <property type="match status" value="1"/>
</dbReference>
<feature type="compositionally biased region" description="Pro residues" evidence="18">
    <location>
        <begin position="439"/>
        <end position="451"/>
    </location>
</feature>
<evidence type="ECO:0000313" key="20">
    <source>
        <dbReference type="EMBL" id="OAS24263.1"/>
    </source>
</evidence>
<dbReference type="GO" id="GO:0006281">
    <property type="term" value="P:DNA repair"/>
    <property type="evidence" value="ECO:0007669"/>
    <property type="project" value="UniProtKB-UniRule"/>
</dbReference>
<evidence type="ECO:0000256" key="17">
    <source>
        <dbReference type="HAMAP-Rule" id="MF_01113"/>
    </source>
</evidence>
<dbReference type="EC" id="2.7.7.7" evidence="17"/>
<dbReference type="PROSITE" id="PS50173">
    <property type="entry name" value="UMUC"/>
    <property type="match status" value="1"/>
</dbReference>
<dbReference type="PANTHER" id="PTHR11076:SF33">
    <property type="entry name" value="DNA POLYMERASE KAPPA"/>
    <property type="match status" value="1"/>
</dbReference>
<dbReference type="FunFam" id="3.30.1490.100:FF:000004">
    <property type="entry name" value="DNA polymerase IV"/>
    <property type="match status" value="1"/>
</dbReference>
<evidence type="ECO:0000256" key="18">
    <source>
        <dbReference type="SAM" id="MobiDB-lite"/>
    </source>
</evidence>
<comment type="caution">
    <text evidence="20">The sequence shown here is derived from an EMBL/GenBank/DDBJ whole genome shotgun (WGS) entry which is preliminary data.</text>
</comment>
<dbReference type="InterPro" id="IPR022880">
    <property type="entry name" value="DNApol_IV"/>
</dbReference>
<dbReference type="HAMAP" id="MF_01113">
    <property type="entry name" value="DNApol_IV"/>
    <property type="match status" value="1"/>
</dbReference>
<dbReference type="InterPro" id="IPR036775">
    <property type="entry name" value="DNA_pol_Y-fam_lit_finger_sf"/>
</dbReference>
<evidence type="ECO:0000256" key="9">
    <source>
        <dbReference type="ARBA" id="ARBA00022723"/>
    </source>
</evidence>
<keyword evidence="8 17" id="KW-0235">DNA replication</keyword>
<dbReference type="InterPro" id="IPR024728">
    <property type="entry name" value="PolY_HhH_motif"/>
</dbReference>
<feature type="binding site" evidence="17">
    <location>
        <position position="47"/>
    </location>
    <ligand>
        <name>Mg(2+)</name>
        <dbReference type="ChEBI" id="CHEBI:18420"/>
    </ligand>
</feature>
<dbReference type="GO" id="GO:0003684">
    <property type="term" value="F:damaged DNA binding"/>
    <property type="evidence" value="ECO:0007669"/>
    <property type="project" value="InterPro"/>
</dbReference>
<dbReference type="InterPro" id="IPR043128">
    <property type="entry name" value="Rev_trsase/Diguanyl_cyclase"/>
</dbReference>
<dbReference type="Proteomes" id="UP000078316">
    <property type="component" value="Unassembled WGS sequence"/>
</dbReference>
<dbReference type="GO" id="GO:0009432">
    <property type="term" value="P:SOS response"/>
    <property type="evidence" value="ECO:0007669"/>
    <property type="project" value="TreeGrafter"/>
</dbReference>
<dbReference type="RefSeq" id="WP_048432225.1">
    <property type="nucleotide sequence ID" value="NZ_LWHQ01000026.1"/>
</dbReference>
<evidence type="ECO:0000313" key="21">
    <source>
        <dbReference type="Proteomes" id="UP000078316"/>
    </source>
</evidence>
<dbReference type="GO" id="GO:0000287">
    <property type="term" value="F:magnesium ion binding"/>
    <property type="evidence" value="ECO:0007669"/>
    <property type="project" value="UniProtKB-UniRule"/>
</dbReference>
<comment type="catalytic activity">
    <reaction evidence="16 17">
        <text>DNA(n) + a 2'-deoxyribonucleoside 5'-triphosphate = DNA(n+1) + diphosphate</text>
        <dbReference type="Rhea" id="RHEA:22508"/>
        <dbReference type="Rhea" id="RHEA-COMP:17339"/>
        <dbReference type="Rhea" id="RHEA-COMP:17340"/>
        <dbReference type="ChEBI" id="CHEBI:33019"/>
        <dbReference type="ChEBI" id="CHEBI:61560"/>
        <dbReference type="ChEBI" id="CHEBI:173112"/>
        <dbReference type="EC" id="2.7.7.7"/>
    </reaction>
</comment>
<dbReference type="InterPro" id="IPR050116">
    <property type="entry name" value="DNA_polymerase-Y"/>
</dbReference>
<evidence type="ECO:0000259" key="19">
    <source>
        <dbReference type="PROSITE" id="PS50173"/>
    </source>
</evidence>
<comment type="function">
    <text evidence="15 17">Poorly processive, error-prone DNA polymerase involved in untargeted mutagenesis. Copies undamaged DNA at stalled replication forks, which arise in vivo from mismatched or misaligned primer ends. These misaligned primers can be extended by PolIV. Exhibits no 3'-5' exonuclease (proofreading) activity. May be involved in translesional synthesis, in conjunction with the beta clamp from PolIII.</text>
</comment>
<evidence type="ECO:0000256" key="10">
    <source>
        <dbReference type="ARBA" id="ARBA00022763"/>
    </source>
</evidence>
<name>A0A179SA22_9HYPH</name>
<keyword evidence="9 17" id="KW-0479">Metal-binding</keyword>
<keyword evidence="4 17" id="KW-0515">Mutator protein</keyword>
<evidence type="ECO:0000256" key="1">
    <source>
        <dbReference type="ARBA" id="ARBA00004496"/>
    </source>
</evidence>
<feature type="site" description="Substrate discrimination" evidence="17">
    <location>
        <position position="52"/>
    </location>
</feature>
<keyword evidence="10 17" id="KW-0227">DNA damage</keyword>
<dbReference type="SUPFAM" id="SSF56672">
    <property type="entry name" value="DNA/RNA polymerases"/>
    <property type="match status" value="1"/>
</dbReference>